<comment type="caution">
    <text evidence="1">The sequence shown here is derived from an EMBL/GenBank/DDBJ whole genome shotgun (WGS) entry which is preliminary data.</text>
</comment>
<organism evidence="1 2">
    <name type="scientific">Artomyces pyxidatus</name>
    <dbReference type="NCBI Taxonomy" id="48021"/>
    <lineage>
        <taxon>Eukaryota</taxon>
        <taxon>Fungi</taxon>
        <taxon>Dikarya</taxon>
        <taxon>Basidiomycota</taxon>
        <taxon>Agaricomycotina</taxon>
        <taxon>Agaricomycetes</taxon>
        <taxon>Russulales</taxon>
        <taxon>Auriscalpiaceae</taxon>
        <taxon>Artomyces</taxon>
    </lineage>
</organism>
<sequence length="123" mass="13066">MHAPSRDEEARGPSSCAPEARAGWAASMHAPSRSSVRDESEGARGASASAPPAASTGLAASIHAHRPGEDDAEASRARVPKQNRKPAQQQQQQQQQQQSSTAGASRWKAPPEARPKAPYRRHS</sequence>
<dbReference type="Proteomes" id="UP000814140">
    <property type="component" value="Unassembled WGS sequence"/>
</dbReference>
<name>A0ACB8T043_9AGAM</name>
<accession>A0ACB8T043</accession>
<evidence type="ECO:0000313" key="2">
    <source>
        <dbReference type="Proteomes" id="UP000814140"/>
    </source>
</evidence>
<keyword evidence="2" id="KW-1185">Reference proteome</keyword>
<protein>
    <submittedName>
        <fullName evidence="1">Uncharacterized protein</fullName>
    </submittedName>
</protein>
<gene>
    <name evidence="1" type="ORF">BV25DRAFT_1826101</name>
</gene>
<reference evidence="1" key="2">
    <citation type="journal article" date="2022" name="New Phytol.">
        <title>Evolutionary transition to the ectomycorrhizal habit in the genomes of a hyperdiverse lineage of mushroom-forming fungi.</title>
        <authorList>
            <person name="Looney B."/>
            <person name="Miyauchi S."/>
            <person name="Morin E."/>
            <person name="Drula E."/>
            <person name="Courty P.E."/>
            <person name="Kohler A."/>
            <person name="Kuo A."/>
            <person name="LaButti K."/>
            <person name="Pangilinan J."/>
            <person name="Lipzen A."/>
            <person name="Riley R."/>
            <person name="Andreopoulos W."/>
            <person name="He G."/>
            <person name="Johnson J."/>
            <person name="Nolan M."/>
            <person name="Tritt A."/>
            <person name="Barry K.W."/>
            <person name="Grigoriev I.V."/>
            <person name="Nagy L.G."/>
            <person name="Hibbett D."/>
            <person name="Henrissat B."/>
            <person name="Matheny P.B."/>
            <person name="Labbe J."/>
            <person name="Martin F.M."/>
        </authorList>
    </citation>
    <scope>NUCLEOTIDE SEQUENCE</scope>
    <source>
        <strain evidence="1">HHB10654</strain>
    </source>
</reference>
<evidence type="ECO:0000313" key="1">
    <source>
        <dbReference type="EMBL" id="KAI0061822.1"/>
    </source>
</evidence>
<proteinExistence type="predicted"/>
<dbReference type="EMBL" id="MU277210">
    <property type="protein sequence ID" value="KAI0061822.1"/>
    <property type="molecule type" value="Genomic_DNA"/>
</dbReference>
<reference evidence="1" key="1">
    <citation type="submission" date="2021-03" db="EMBL/GenBank/DDBJ databases">
        <authorList>
            <consortium name="DOE Joint Genome Institute"/>
            <person name="Ahrendt S."/>
            <person name="Looney B.P."/>
            <person name="Miyauchi S."/>
            <person name="Morin E."/>
            <person name="Drula E."/>
            <person name="Courty P.E."/>
            <person name="Chicoki N."/>
            <person name="Fauchery L."/>
            <person name="Kohler A."/>
            <person name="Kuo A."/>
            <person name="Labutti K."/>
            <person name="Pangilinan J."/>
            <person name="Lipzen A."/>
            <person name="Riley R."/>
            <person name="Andreopoulos W."/>
            <person name="He G."/>
            <person name="Johnson J."/>
            <person name="Barry K.W."/>
            <person name="Grigoriev I.V."/>
            <person name="Nagy L."/>
            <person name="Hibbett D."/>
            <person name="Henrissat B."/>
            <person name="Matheny P.B."/>
            <person name="Labbe J."/>
            <person name="Martin F."/>
        </authorList>
    </citation>
    <scope>NUCLEOTIDE SEQUENCE</scope>
    <source>
        <strain evidence="1">HHB10654</strain>
    </source>
</reference>